<protein>
    <submittedName>
        <fullName evidence="2">Uncharacterized protein</fullName>
    </submittedName>
</protein>
<accession>A0A5C5XEX5</accession>
<dbReference type="AlphaFoldDB" id="A0A5C5XEX5"/>
<keyword evidence="1" id="KW-0812">Transmembrane</keyword>
<dbReference type="EMBL" id="SJPG01000001">
    <property type="protein sequence ID" value="TWT61209.1"/>
    <property type="molecule type" value="Genomic_DNA"/>
</dbReference>
<keyword evidence="1" id="KW-0472">Membrane</keyword>
<feature type="transmembrane region" description="Helical" evidence="1">
    <location>
        <begin position="20"/>
        <end position="41"/>
    </location>
</feature>
<keyword evidence="3" id="KW-1185">Reference proteome</keyword>
<proteinExistence type="predicted"/>
<gene>
    <name evidence="2" type="ORF">Pan54_19440</name>
</gene>
<evidence type="ECO:0000313" key="2">
    <source>
        <dbReference type="EMBL" id="TWT61209.1"/>
    </source>
</evidence>
<dbReference type="Proteomes" id="UP000316095">
    <property type="component" value="Unassembled WGS sequence"/>
</dbReference>
<sequence>MTLDRNNRSQFLSSLTSSAYFPHITLSLLGISTLFVSWLFISAENGIYWASLGLIAFMVLSFGISHLMLKREELAQKKCAQRNPAEELARFQQEQNRI</sequence>
<feature type="transmembrane region" description="Helical" evidence="1">
    <location>
        <begin position="47"/>
        <end position="69"/>
    </location>
</feature>
<name>A0A5C5XEX5_9PLAN</name>
<dbReference type="RefSeq" id="WP_146503229.1">
    <property type="nucleotide sequence ID" value="NZ_SJPG01000001.1"/>
</dbReference>
<keyword evidence="1" id="KW-1133">Transmembrane helix</keyword>
<evidence type="ECO:0000256" key="1">
    <source>
        <dbReference type="SAM" id="Phobius"/>
    </source>
</evidence>
<comment type="caution">
    <text evidence="2">The sequence shown here is derived from an EMBL/GenBank/DDBJ whole genome shotgun (WGS) entry which is preliminary data.</text>
</comment>
<organism evidence="2 3">
    <name type="scientific">Rubinisphaera italica</name>
    <dbReference type="NCBI Taxonomy" id="2527969"/>
    <lineage>
        <taxon>Bacteria</taxon>
        <taxon>Pseudomonadati</taxon>
        <taxon>Planctomycetota</taxon>
        <taxon>Planctomycetia</taxon>
        <taxon>Planctomycetales</taxon>
        <taxon>Planctomycetaceae</taxon>
        <taxon>Rubinisphaera</taxon>
    </lineage>
</organism>
<evidence type="ECO:0000313" key="3">
    <source>
        <dbReference type="Proteomes" id="UP000316095"/>
    </source>
</evidence>
<reference evidence="2 3" key="1">
    <citation type="submission" date="2019-02" db="EMBL/GenBank/DDBJ databases">
        <title>Deep-cultivation of Planctomycetes and their phenomic and genomic characterization uncovers novel biology.</title>
        <authorList>
            <person name="Wiegand S."/>
            <person name="Jogler M."/>
            <person name="Boedeker C."/>
            <person name="Pinto D."/>
            <person name="Vollmers J."/>
            <person name="Rivas-Marin E."/>
            <person name="Kohn T."/>
            <person name="Peeters S.H."/>
            <person name="Heuer A."/>
            <person name="Rast P."/>
            <person name="Oberbeckmann S."/>
            <person name="Bunk B."/>
            <person name="Jeske O."/>
            <person name="Meyerdierks A."/>
            <person name="Storesund J.E."/>
            <person name="Kallscheuer N."/>
            <person name="Luecker S."/>
            <person name="Lage O.M."/>
            <person name="Pohl T."/>
            <person name="Merkel B.J."/>
            <person name="Hornburger P."/>
            <person name="Mueller R.-W."/>
            <person name="Bruemmer F."/>
            <person name="Labrenz M."/>
            <person name="Spormann A.M."/>
            <person name="Op Den Camp H."/>
            <person name="Overmann J."/>
            <person name="Amann R."/>
            <person name="Jetten M.S.M."/>
            <person name="Mascher T."/>
            <person name="Medema M.H."/>
            <person name="Devos D.P."/>
            <person name="Kaster A.-K."/>
            <person name="Ovreas L."/>
            <person name="Rohde M."/>
            <person name="Galperin M.Y."/>
            <person name="Jogler C."/>
        </authorList>
    </citation>
    <scope>NUCLEOTIDE SEQUENCE [LARGE SCALE GENOMIC DNA]</scope>
    <source>
        <strain evidence="2 3">Pan54</strain>
    </source>
</reference>